<evidence type="ECO:0000256" key="5">
    <source>
        <dbReference type="ARBA" id="ARBA00022824"/>
    </source>
</evidence>
<proteinExistence type="inferred from homology"/>
<gene>
    <name evidence="10" type="ORF">PBRASI_LOCUS401</name>
</gene>
<dbReference type="GO" id="GO:0006465">
    <property type="term" value="P:signal peptide processing"/>
    <property type="evidence" value="ECO:0007669"/>
    <property type="project" value="TreeGrafter"/>
</dbReference>
<keyword evidence="3 9" id="KW-0812">Transmembrane</keyword>
<dbReference type="AlphaFoldDB" id="A0A9N8VPI5"/>
<feature type="transmembrane region" description="Helical" evidence="9">
    <location>
        <begin position="244"/>
        <end position="265"/>
    </location>
</feature>
<feature type="region of interest" description="Disordered" evidence="8">
    <location>
        <begin position="340"/>
        <end position="401"/>
    </location>
</feature>
<evidence type="ECO:0000256" key="3">
    <source>
        <dbReference type="ARBA" id="ARBA00022692"/>
    </source>
</evidence>
<keyword evidence="6 9" id="KW-1133">Transmembrane helix</keyword>
<name>A0A9N8VPI5_9GLOM</name>
<feature type="transmembrane region" description="Helical" evidence="9">
    <location>
        <begin position="6"/>
        <end position="28"/>
    </location>
</feature>
<sequence>MELNLFVAYTALCIMAVLPIYYGSFAAIKWPKKRKTKPPSAAQESDSSSEEESVTESLSTHDAYMFPLIGSGVLFGLYLVFRLFNKEYVNYLVTAYFGFLGIAATTTVGIYIVKKAGGVKLDPYKIVVTKKAKEIYRFSFSTVQLGVAVGSVVLTIYYVLTKNWIASNILGLSFAFNGIQMLSLDSFKTGMTLLSGLFIYDIFWVFGTEVMVTVAKSFDAPVKVLWPKYLFGLGSDATAEATQFTMLGLGDIVIPGIFVALCLRLDHTLYLKENPNAHRHSKYPTLYFKSCLASYIVGLITTIVVMHTFKAAQPALLYLSPACILSVLLTGLVKGQLNAPSPVVKTESSSEGREEDAKDDDRKKKNKKTPKPSPVAKTESSSEEDAKLKPSDNGDGPGAVTGEEDYVEILYSAYLALADILL</sequence>
<keyword evidence="7 9" id="KW-0472">Membrane</keyword>
<evidence type="ECO:0000256" key="6">
    <source>
        <dbReference type="ARBA" id="ARBA00022989"/>
    </source>
</evidence>
<evidence type="ECO:0000313" key="11">
    <source>
        <dbReference type="Proteomes" id="UP000789739"/>
    </source>
</evidence>
<dbReference type="Pfam" id="PF04258">
    <property type="entry name" value="Peptidase_A22B"/>
    <property type="match status" value="1"/>
</dbReference>
<evidence type="ECO:0000256" key="2">
    <source>
        <dbReference type="ARBA" id="ARBA00006859"/>
    </source>
</evidence>
<organism evidence="10 11">
    <name type="scientific">Paraglomus brasilianum</name>
    <dbReference type="NCBI Taxonomy" id="144538"/>
    <lineage>
        <taxon>Eukaryota</taxon>
        <taxon>Fungi</taxon>
        <taxon>Fungi incertae sedis</taxon>
        <taxon>Mucoromycota</taxon>
        <taxon>Glomeromycotina</taxon>
        <taxon>Glomeromycetes</taxon>
        <taxon>Paraglomerales</taxon>
        <taxon>Paraglomeraceae</taxon>
        <taxon>Paraglomus</taxon>
    </lineage>
</organism>
<evidence type="ECO:0000256" key="1">
    <source>
        <dbReference type="ARBA" id="ARBA00004477"/>
    </source>
</evidence>
<evidence type="ECO:0000256" key="7">
    <source>
        <dbReference type="ARBA" id="ARBA00023136"/>
    </source>
</evidence>
<feature type="compositionally biased region" description="Basic and acidic residues" evidence="8">
    <location>
        <begin position="348"/>
        <end position="363"/>
    </location>
</feature>
<feature type="transmembrane region" description="Helical" evidence="9">
    <location>
        <begin position="63"/>
        <end position="81"/>
    </location>
</feature>
<feature type="transmembrane region" description="Helical" evidence="9">
    <location>
        <begin position="93"/>
        <end position="114"/>
    </location>
</feature>
<comment type="caution">
    <text evidence="10">The sequence shown here is derived from an EMBL/GenBank/DDBJ whole genome shotgun (WGS) entry which is preliminary data.</text>
</comment>
<feature type="transmembrane region" description="Helical" evidence="9">
    <location>
        <begin position="286"/>
        <end position="309"/>
    </location>
</feature>
<keyword evidence="4" id="KW-0378">Hydrolase</keyword>
<accession>A0A9N8VPI5</accession>
<dbReference type="PANTHER" id="PTHR12174">
    <property type="entry name" value="SIGNAL PEPTIDE PEPTIDASE"/>
    <property type="match status" value="1"/>
</dbReference>
<dbReference type="EMBL" id="CAJVPI010000019">
    <property type="protein sequence ID" value="CAG8457593.1"/>
    <property type="molecule type" value="Genomic_DNA"/>
</dbReference>
<comment type="similarity">
    <text evidence="2">Belongs to the peptidase A22B family.</text>
</comment>
<comment type="subcellular location">
    <subcellularLocation>
        <location evidence="1">Endoplasmic reticulum membrane</location>
        <topology evidence="1">Multi-pass membrane protein</topology>
    </subcellularLocation>
</comment>
<feature type="transmembrane region" description="Helical" evidence="9">
    <location>
        <begin position="315"/>
        <end position="333"/>
    </location>
</feature>
<feature type="transmembrane region" description="Helical" evidence="9">
    <location>
        <begin position="135"/>
        <end position="159"/>
    </location>
</feature>
<dbReference type="GO" id="GO:0098553">
    <property type="term" value="C:lumenal side of endoplasmic reticulum membrane"/>
    <property type="evidence" value="ECO:0007669"/>
    <property type="project" value="TreeGrafter"/>
</dbReference>
<feature type="transmembrane region" description="Helical" evidence="9">
    <location>
        <begin position="165"/>
        <end position="184"/>
    </location>
</feature>
<feature type="transmembrane region" description="Helical" evidence="9">
    <location>
        <begin position="191"/>
        <end position="215"/>
    </location>
</feature>
<protein>
    <submittedName>
        <fullName evidence="10">10707_t:CDS:1</fullName>
    </submittedName>
</protein>
<evidence type="ECO:0000313" key="10">
    <source>
        <dbReference type="EMBL" id="CAG8457593.1"/>
    </source>
</evidence>
<keyword evidence="5" id="KW-0256">Endoplasmic reticulum</keyword>
<dbReference type="Proteomes" id="UP000789739">
    <property type="component" value="Unassembled WGS sequence"/>
</dbReference>
<dbReference type="GO" id="GO:0042500">
    <property type="term" value="F:aspartic endopeptidase activity, intramembrane cleaving"/>
    <property type="evidence" value="ECO:0007669"/>
    <property type="project" value="InterPro"/>
</dbReference>
<dbReference type="SMART" id="SM00730">
    <property type="entry name" value="PSN"/>
    <property type="match status" value="1"/>
</dbReference>
<dbReference type="GO" id="GO:0098554">
    <property type="term" value="C:cytoplasmic side of endoplasmic reticulum membrane"/>
    <property type="evidence" value="ECO:0007669"/>
    <property type="project" value="TreeGrafter"/>
</dbReference>
<dbReference type="GO" id="GO:0033619">
    <property type="term" value="P:membrane protein proteolysis"/>
    <property type="evidence" value="ECO:0007669"/>
    <property type="project" value="TreeGrafter"/>
</dbReference>
<keyword evidence="11" id="KW-1185">Reference proteome</keyword>
<dbReference type="PANTHER" id="PTHR12174:SF23">
    <property type="entry name" value="MINOR HISTOCOMPATIBILITY ANTIGEN H13"/>
    <property type="match status" value="1"/>
</dbReference>
<evidence type="ECO:0000256" key="4">
    <source>
        <dbReference type="ARBA" id="ARBA00022801"/>
    </source>
</evidence>
<evidence type="ECO:0000256" key="9">
    <source>
        <dbReference type="SAM" id="Phobius"/>
    </source>
</evidence>
<dbReference type="OrthoDB" id="29661at2759"/>
<evidence type="ECO:0000256" key="8">
    <source>
        <dbReference type="SAM" id="MobiDB-lite"/>
    </source>
</evidence>
<dbReference type="InterPro" id="IPR007369">
    <property type="entry name" value="Peptidase_A22B_SPP"/>
</dbReference>
<reference evidence="10" key="1">
    <citation type="submission" date="2021-06" db="EMBL/GenBank/DDBJ databases">
        <authorList>
            <person name="Kallberg Y."/>
            <person name="Tangrot J."/>
            <person name="Rosling A."/>
        </authorList>
    </citation>
    <scope>NUCLEOTIDE SEQUENCE</scope>
    <source>
        <strain evidence="10">BR232B</strain>
    </source>
</reference>
<dbReference type="InterPro" id="IPR006639">
    <property type="entry name" value="Preselin/SPP"/>
</dbReference>